<evidence type="ECO:0000256" key="9">
    <source>
        <dbReference type="PIRNR" id="PIRNR000239"/>
    </source>
</evidence>
<dbReference type="Proteomes" id="UP000785679">
    <property type="component" value="Unassembled WGS sequence"/>
</dbReference>
<dbReference type="GO" id="GO:0006979">
    <property type="term" value="P:response to oxidative stress"/>
    <property type="evidence" value="ECO:0007669"/>
    <property type="project" value="TreeGrafter"/>
</dbReference>
<keyword evidence="3 9" id="KW-0575">Peroxidase</keyword>
<dbReference type="PANTHER" id="PTHR10681:SF128">
    <property type="entry name" value="THIOREDOXIN-DEPENDENT PEROXIDE REDUCTASE, MITOCHONDRIAL"/>
    <property type="match status" value="1"/>
</dbReference>
<dbReference type="SUPFAM" id="SSF52833">
    <property type="entry name" value="Thioredoxin-like"/>
    <property type="match status" value="1"/>
</dbReference>
<feature type="domain" description="Thioredoxin" evidence="11">
    <location>
        <begin position="16"/>
        <end position="174"/>
    </location>
</feature>
<evidence type="ECO:0000256" key="5">
    <source>
        <dbReference type="ARBA" id="ARBA00023002"/>
    </source>
</evidence>
<dbReference type="InterPro" id="IPR024706">
    <property type="entry name" value="Peroxiredoxin_AhpC-typ"/>
</dbReference>
<organism evidence="12 13">
    <name type="scientific">Halteria grandinella</name>
    <dbReference type="NCBI Taxonomy" id="5974"/>
    <lineage>
        <taxon>Eukaryota</taxon>
        <taxon>Sar</taxon>
        <taxon>Alveolata</taxon>
        <taxon>Ciliophora</taxon>
        <taxon>Intramacronucleata</taxon>
        <taxon>Spirotrichea</taxon>
        <taxon>Stichotrichia</taxon>
        <taxon>Sporadotrichida</taxon>
        <taxon>Halteriidae</taxon>
        <taxon>Halteria</taxon>
    </lineage>
</organism>
<dbReference type="PIRSF" id="PIRSF000239">
    <property type="entry name" value="AHPC"/>
    <property type="match status" value="1"/>
</dbReference>
<evidence type="ECO:0000313" key="13">
    <source>
        <dbReference type="Proteomes" id="UP000785679"/>
    </source>
</evidence>
<sequence>MNAARFSSTFHYNVKARVQHPAPHFEGMSWTGTEFKKISLSDYKGKYVVLFTYPLDFTFVCPTEIIEFNDLAPKFHETNCEVIAASIDSHFTHREFANKPRKEGGLGGMQIPMLADLTKSLGRDYGCLTADDALHLRATFIIDDKGVLRHMQFNDLPVGRNVNEVLRLVQAFQHNAKHGEVCPSKWSPGKQGIDGSHTSEKTLKYWKNEHSAGK</sequence>
<evidence type="ECO:0000256" key="1">
    <source>
        <dbReference type="ARBA" id="ARBA00009796"/>
    </source>
</evidence>
<dbReference type="PROSITE" id="PS51352">
    <property type="entry name" value="THIOREDOXIN_2"/>
    <property type="match status" value="1"/>
</dbReference>
<evidence type="ECO:0000259" key="11">
    <source>
        <dbReference type="PROSITE" id="PS51352"/>
    </source>
</evidence>
<dbReference type="GO" id="GO:0005829">
    <property type="term" value="C:cytosol"/>
    <property type="evidence" value="ECO:0007669"/>
    <property type="project" value="TreeGrafter"/>
</dbReference>
<dbReference type="InterPro" id="IPR050217">
    <property type="entry name" value="Peroxiredoxin"/>
</dbReference>
<keyword evidence="4 9" id="KW-0049">Antioxidant</keyword>
<comment type="catalytic activity">
    <reaction evidence="8">
        <text>a hydroperoxide + [thioredoxin]-dithiol = an alcohol + [thioredoxin]-disulfide + H2O</text>
        <dbReference type="Rhea" id="RHEA:62620"/>
        <dbReference type="Rhea" id="RHEA-COMP:10698"/>
        <dbReference type="Rhea" id="RHEA-COMP:10700"/>
        <dbReference type="ChEBI" id="CHEBI:15377"/>
        <dbReference type="ChEBI" id="CHEBI:29950"/>
        <dbReference type="ChEBI" id="CHEBI:30879"/>
        <dbReference type="ChEBI" id="CHEBI:35924"/>
        <dbReference type="ChEBI" id="CHEBI:50058"/>
        <dbReference type="EC" id="1.11.1.24"/>
    </reaction>
</comment>
<keyword evidence="5 9" id="KW-0560">Oxidoreductase</keyword>
<dbReference type="GO" id="GO:0033554">
    <property type="term" value="P:cellular response to stress"/>
    <property type="evidence" value="ECO:0007669"/>
    <property type="project" value="TreeGrafter"/>
</dbReference>
<protein>
    <recommendedName>
        <fullName evidence="2">thioredoxin-dependent peroxiredoxin</fullName>
        <ecNumber evidence="2">1.11.1.24</ecNumber>
    </recommendedName>
</protein>
<dbReference type="InterPro" id="IPR036249">
    <property type="entry name" value="Thioredoxin-like_sf"/>
</dbReference>
<gene>
    <name evidence="12" type="ORF">FGO68_gene13454</name>
</gene>
<name>A0A8J8NJZ7_HALGN</name>
<comment type="caution">
    <text evidence="12">The sequence shown here is derived from an EMBL/GenBank/DDBJ whole genome shotgun (WGS) entry which is preliminary data.</text>
</comment>
<evidence type="ECO:0000256" key="8">
    <source>
        <dbReference type="ARBA" id="ARBA00049091"/>
    </source>
</evidence>
<evidence type="ECO:0000256" key="2">
    <source>
        <dbReference type="ARBA" id="ARBA00013017"/>
    </source>
</evidence>
<dbReference type="AlphaFoldDB" id="A0A8J8NJZ7"/>
<dbReference type="InterPro" id="IPR013766">
    <property type="entry name" value="Thioredoxin_domain"/>
</dbReference>
<dbReference type="Pfam" id="PF00578">
    <property type="entry name" value="AhpC-TSA"/>
    <property type="match status" value="1"/>
</dbReference>
<dbReference type="OrthoDB" id="185659at2759"/>
<dbReference type="CDD" id="cd03015">
    <property type="entry name" value="PRX_Typ2cys"/>
    <property type="match status" value="1"/>
</dbReference>
<accession>A0A8J8NJZ7</accession>
<dbReference type="EMBL" id="RRYP01014483">
    <property type="protein sequence ID" value="TNV75954.1"/>
    <property type="molecule type" value="Genomic_DNA"/>
</dbReference>
<evidence type="ECO:0000256" key="4">
    <source>
        <dbReference type="ARBA" id="ARBA00022862"/>
    </source>
</evidence>
<keyword evidence="7 9" id="KW-0676">Redox-active center</keyword>
<evidence type="ECO:0000256" key="10">
    <source>
        <dbReference type="PIRSR" id="PIRSR000239-1"/>
    </source>
</evidence>
<feature type="active site" description="Cysteine sulfenic acid (-SOH) intermediate; for peroxidase activity" evidence="10">
    <location>
        <position position="61"/>
    </location>
</feature>
<dbReference type="Gene3D" id="3.40.30.10">
    <property type="entry name" value="Glutaredoxin"/>
    <property type="match status" value="1"/>
</dbReference>
<evidence type="ECO:0000313" key="12">
    <source>
        <dbReference type="EMBL" id="TNV75954.1"/>
    </source>
</evidence>
<dbReference type="PANTHER" id="PTHR10681">
    <property type="entry name" value="THIOREDOXIN PEROXIDASE"/>
    <property type="match status" value="1"/>
</dbReference>
<dbReference type="InterPro" id="IPR000866">
    <property type="entry name" value="AhpC/TSA"/>
</dbReference>
<dbReference type="EC" id="1.11.1.24" evidence="2"/>
<dbReference type="GO" id="GO:0042744">
    <property type="term" value="P:hydrogen peroxide catabolic process"/>
    <property type="evidence" value="ECO:0007669"/>
    <property type="project" value="TreeGrafter"/>
</dbReference>
<dbReference type="InterPro" id="IPR019479">
    <property type="entry name" value="Peroxiredoxin_C"/>
</dbReference>
<evidence type="ECO:0000256" key="7">
    <source>
        <dbReference type="ARBA" id="ARBA00023284"/>
    </source>
</evidence>
<dbReference type="GO" id="GO:0008379">
    <property type="term" value="F:thioredoxin peroxidase activity"/>
    <property type="evidence" value="ECO:0007669"/>
    <property type="project" value="TreeGrafter"/>
</dbReference>
<proteinExistence type="inferred from homology"/>
<dbReference type="FunFam" id="3.40.30.10:FF:000003">
    <property type="entry name" value="Peroxiredoxin 1"/>
    <property type="match status" value="1"/>
</dbReference>
<dbReference type="Pfam" id="PF10417">
    <property type="entry name" value="1-cysPrx_C"/>
    <property type="match status" value="1"/>
</dbReference>
<keyword evidence="13" id="KW-1185">Reference proteome</keyword>
<evidence type="ECO:0000256" key="6">
    <source>
        <dbReference type="ARBA" id="ARBA00023157"/>
    </source>
</evidence>
<comment type="similarity">
    <text evidence="1">Belongs to the peroxiredoxin family. AhpC/Prx1 subfamily.</text>
</comment>
<keyword evidence="6" id="KW-1015">Disulfide bond</keyword>
<reference evidence="12" key="1">
    <citation type="submission" date="2019-06" db="EMBL/GenBank/DDBJ databases">
        <authorList>
            <person name="Zheng W."/>
        </authorList>
    </citation>
    <scope>NUCLEOTIDE SEQUENCE</scope>
    <source>
        <strain evidence="12">QDHG01</strain>
    </source>
</reference>
<dbReference type="GO" id="GO:0045454">
    <property type="term" value="P:cell redox homeostasis"/>
    <property type="evidence" value="ECO:0007669"/>
    <property type="project" value="TreeGrafter"/>
</dbReference>
<evidence type="ECO:0000256" key="3">
    <source>
        <dbReference type="ARBA" id="ARBA00022559"/>
    </source>
</evidence>
<comment type="function">
    <text evidence="9">Thiol-specific peroxidase that catalyzes the reduction of hydrogen peroxide and organic hydroperoxides to water and alcohols, respectively.</text>
</comment>